<dbReference type="InterPro" id="IPR033404">
    <property type="entry name" value="DUF5111"/>
</dbReference>
<dbReference type="EMBL" id="JACOIJ010000002">
    <property type="protein sequence ID" value="MBD1428377.1"/>
    <property type="molecule type" value="Genomic_DNA"/>
</dbReference>
<feature type="domain" description="DUF5111" evidence="2">
    <location>
        <begin position="157"/>
        <end position="253"/>
    </location>
</feature>
<dbReference type="PROSITE" id="PS51257">
    <property type="entry name" value="PROKAR_LIPOPROTEIN"/>
    <property type="match status" value="1"/>
</dbReference>
<dbReference type="Gene3D" id="2.60.40.10">
    <property type="entry name" value="Immunoglobulins"/>
    <property type="match status" value="1"/>
</dbReference>
<reference evidence="3 4" key="1">
    <citation type="submission" date="2020-08" db="EMBL/GenBank/DDBJ databases">
        <title>Sphingobacterium sp. DN04309 isolated from aquaculture water.</title>
        <authorList>
            <person name="Zhang M."/>
        </authorList>
    </citation>
    <scope>NUCLEOTIDE SEQUENCE [LARGE SCALE GENOMIC DNA]</scope>
    <source>
        <strain evidence="3 4">DN04309</strain>
    </source>
</reference>
<dbReference type="Proteomes" id="UP000651271">
    <property type="component" value="Unassembled WGS sequence"/>
</dbReference>
<dbReference type="InterPro" id="IPR013783">
    <property type="entry name" value="Ig-like_fold"/>
</dbReference>
<gene>
    <name evidence="3" type="ORF">H8B04_02150</name>
</gene>
<dbReference type="Pfam" id="PF14292">
    <property type="entry name" value="SusE"/>
    <property type="match status" value="1"/>
</dbReference>
<comment type="caution">
    <text evidence="3">The sequence shown here is derived from an EMBL/GenBank/DDBJ whole genome shotgun (WGS) entry which is preliminary data.</text>
</comment>
<dbReference type="RefSeq" id="WP_190301285.1">
    <property type="nucleotide sequence ID" value="NZ_JACOIJ010000002.1"/>
</dbReference>
<name>A0ABR7YAR5_9SPHI</name>
<evidence type="ECO:0000313" key="4">
    <source>
        <dbReference type="Proteomes" id="UP000651271"/>
    </source>
</evidence>
<keyword evidence="4" id="KW-1185">Reference proteome</keyword>
<dbReference type="Pfam" id="PF17138">
    <property type="entry name" value="DUF5111"/>
    <property type="match status" value="1"/>
</dbReference>
<accession>A0ABR7YAR5</accession>
<protein>
    <submittedName>
        <fullName evidence="3">SusE domain-containing protein</fullName>
    </submittedName>
</protein>
<evidence type="ECO:0000259" key="2">
    <source>
        <dbReference type="Pfam" id="PF17138"/>
    </source>
</evidence>
<feature type="domain" description="SusE outer membrane protein" evidence="1">
    <location>
        <begin position="20"/>
        <end position="127"/>
    </location>
</feature>
<evidence type="ECO:0000313" key="3">
    <source>
        <dbReference type="EMBL" id="MBD1428377.1"/>
    </source>
</evidence>
<organism evidence="3 4">
    <name type="scientific">Sphingobacterium litopenaei</name>
    <dbReference type="NCBI Taxonomy" id="2763500"/>
    <lineage>
        <taxon>Bacteria</taxon>
        <taxon>Pseudomonadati</taxon>
        <taxon>Bacteroidota</taxon>
        <taxon>Sphingobacteriia</taxon>
        <taxon>Sphingobacteriales</taxon>
        <taxon>Sphingobacteriaceae</taxon>
        <taxon>Sphingobacterium</taxon>
    </lineage>
</organism>
<evidence type="ECO:0000259" key="1">
    <source>
        <dbReference type="Pfam" id="PF14292"/>
    </source>
</evidence>
<dbReference type="InterPro" id="IPR025970">
    <property type="entry name" value="SusE"/>
</dbReference>
<proteinExistence type="predicted"/>
<sequence length="351" mass="39187">MKNLILLYTLLLIVCACTKEGDKVIVSGFEAPTLSSTKTQLDLEEVNAQNLALQIVWQQPVLNASQPISQKAIKNTLQLSVDQNFSTIGRSIDSDASSISYTHEQLNRILLGLGFAPNEGKTLYARVVSKLANNITPLYSNVIPIALKAYQPAENADYLHMSNKDMTQFPWKLCSRNKNGFYDGFVQVDQWYNFYLLDEPSAAASKIYGSYPADNGQYKLHAGDDRWNCWTNNGGYLYISADVNKLEWKEIVISSLSVTGDFNGWSTSANSMTYDAQAKVWKATITTTAPEQWGMKILVNESWSWFFGTAENEGECTLYGADASGFKYDKVGTHTLILDLSDPKAFKYSIQ</sequence>